<evidence type="ECO:0000313" key="3">
    <source>
        <dbReference type="Proteomes" id="UP000178991"/>
    </source>
</evidence>
<keyword evidence="1" id="KW-0472">Membrane</keyword>
<evidence type="ECO:0000313" key="2">
    <source>
        <dbReference type="EMBL" id="OGZ63272.1"/>
    </source>
</evidence>
<comment type="caution">
    <text evidence="2">The sequence shown here is derived from an EMBL/GenBank/DDBJ whole genome shotgun (WGS) entry which is preliminary data.</text>
</comment>
<proteinExistence type="predicted"/>
<dbReference type="InterPro" id="IPR043993">
    <property type="entry name" value="T4SS_pilin"/>
</dbReference>
<protein>
    <submittedName>
        <fullName evidence="2">Uncharacterized protein</fullName>
    </submittedName>
</protein>
<name>A0A1G2HLA0_9BACT</name>
<accession>A0A1G2HLA0</accession>
<dbReference type="Pfam" id="PF18895">
    <property type="entry name" value="T4SS_pilin"/>
    <property type="match status" value="1"/>
</dbReference>
<gene>
    <name evidence="2" type="ORF">A2639_02410</name>
</gene>
<reference evidence="2 3" key="1">
    <citation type="journal article" date="2016" name="Nat. Commun.">
        <title>Thousands of microbial genomes shed light on interconnected biogeochemical processes in an aquifer system.</title>
        <authorList>
            <person name="Anantharaman K."/>
            <person name="Brown C.T."/>
            <person name="Hug L.A."/>
            <person name="Sharon I."/>
            <person name="Castelle C.J."/>
            <person name="Probst A.J."/>
            <person name="Thomas B.C."/>
            <person name="Singh A."/>
            <person name="Wilkins M.J."/>
            <person name="Karaoz U."/>
            <person name="Brodie E.L."/>
            <person name="Williams K.H."/>
            <person name="Hubbard S.S."/>
            <person name="Banfield J.F."/>
        </authorList>
    </citation>
    <scope>NUCLEOTIDE SEQUENCE [LARGE SCALE GENOMIC DNA]</scope>
</reference>
<dbReference type="AlphaFoldDB" id="A0A1G2HLA0"/>
<feature type="transmembrane region" description="Helical" evidence="1">
    <location>
        <begin position="87"/>
        <end position="112"/>
    </location>
</feature>
<evidence type="ECO:0000256" key="1">
    <source>
        <dbReference type="SAM" id="Phobius"/>
    </source>
</evidence>
<keyword evidence="1" id="KW-0812">Transmembrane</keyword>
<keyword evidence="1" id="KW-1133">Transmembrane helix</keyword>
<feature type="transmembrane region" description="Helical" evidence="1">
    <location>
        <begin position="42"/>
        <end position="75"/>
    </location>
</feature>
<dbReference type="Proteomes" id="UP000178991">
    <property type="component" value="Unassembled WGS sequence"/>
</dbReference>
<dbReference type="EMBL" id="MHOL01000004">
    <property type="protein sequence ID" value="OGZ63272.1"/>
    <property type="molecule type" value="Genomic_DNA"/>
</dbReference>
<sequence>MKKKFILLVALIASGSLLGLTSFALAGTISLINPLGSVNSFTALIVIITTFINGIIASLAVLMFVIAGIFFVTSAGNPEKIGRAKKIAIYAVIGSAIALAGGGLITVIKTIIGVS</sequence>
<organism evidence="2 3">
    <name type="scientific">Candidatus Staskawiczbacteria bacterium RIFCSPHIGHO2_01_FULL_34_27</name>
    <dbReference type="NCBI Taxonomy" id="1802199"/>
    <lineage>
        <taxon>Bacteria</taxon>
        <taxon>Candidatus Staskawicziibacteriota</taxon>
    </lineage>
</organism>